<proteinExistence type="predicted"/>
<dbReference type="OrthoDB" id="197861at2"/>
<gene>
    <name evidence="6" type="ORF">E1B00_02185</name>
</gene>
<dbReference type="SMART" id="SM00091">
    <property type="entry name" value="PAS"/>
    <property type="match status" value="5"/>
</dbReference>
<dbReference type="SUPFAM" id="SSF55073">
    <property type="entry name" value="Nucleotide cyclase"/>
    <property type="match status" value="1"/>
</dbReference>
<dbReference type="InterPro" id="IPR001610">
    <property type="entry name" value="PAC"/>
</dbReference>
<dbReference type="Pfam" id="PF00989">
    <property type="entry name" value="PAS"/>
    <property type="match status" value="3"/>
</dbReference>
<dbReference type="InterPro" id="IPR043128">
    <property type="entry name" value="Rev_trsase/Diguanyl_cyclase"/>
</dbReference>
<dbReference type="InterPro" id="IPR000700">
    <property type="entry name" value="PAS-assoc_C"/>
</dbReference>
<dbReference type="InterPro" id="IPR013656">
    <property type="entry name" value="PAS_4"/>
</dbReference>
<reference evidence="6 7" key="1">
    <citation type="submission" date="2019-03" db="EMBL/GenBank/DDBJ databases">
        <title>Arenimonas daejeonensis sp. nov., isolated from compost.</title>
        <authorList>
            <person name="Jeon C.O."/>
        </authorList>
    </citation>
    <scope>NUCLEOTIDE SEQUENCE [LARGE SCALE GENOMIC DNA]</scope>
    <source>
        <strain evidence="6 7">R29</strain>
    </source>
</reference>
<feature type="domain" description="PAC" evidence="3">
    <location>
        <begin position="211"/>
        <end position="263"/>
    </location>
</feature>
<evidence type="ECO:0000259" key="2">
    <source>
        <dbReference type="PROSITE" id="PS50112"/>
    </source>
</evidence>
<dbReference type="PANTHER" id="PTHR44757:SF2">
    <property type="entry name" value="BIOFILM ARCHITECTURE MAINTENANCE PROTEIN MBAA"/>
    <property type="match status" value="1"/>
</dbReference>
<dbReference type="CDD" id="cd00130">
    <property type="entry name" value="PAS"/>
    <property type="match status" value="5"/>
</dbReference>
<dbReference type="SMART" id="SM00052">
    <property type="entry name" value="EAL"/>
    <property type="match status" value="1"/>
</dbReference>
<evidence type="ECO:0000259" key="5">
    <source>
        <dbReference type="PROSITE" id="PS50887"/>
    </source>
</evidence>
<dbReference type="SMART" id="SM00267">
    <property type="entry name" value="GGDEF"/>
    <property type="match status" value="1"/>
</dbReference>
<feature type="region of interest" description="Disordered" evidence="1">
    <location>
        <begin position="568"/>
        <end position="590"/>
    </location>
</feature>
<dbReference type="InterPro" id="IPR035919">
    <property type="entry name" value="EAL_sf"/>
</dbReference>
<keyword evidence="7" id="KW-1185">Reference proteome</keyword>
<feature type="domain" description="GGDEF" evidence="5">
    <location>
        <begin position="674"/>
        <end position="807"/>
    </location>
</feature>
<dbReference type="PROSITE" id="PS50887">
    <property type="entry name" value="GGDEF"/>
    <property type="match status" value="1"/>
</dbReference>
<feature type="domain" description="PAS" evidence="2">
    <location>
        <begin position="34"/>
        <end position="58"/>
    </location>
</feature>
<dbReference type="InterPro" id="IPR013767">
    <property type="entry name" value="PAS_fold"/>
</dbReference>
<sequence>MAILGQSEPGGKRMRLVEAFEASESVVAVLRVGDGVFLGVNAAFERSTGYRRDQVIGRIPVEIGLWPDPEFRARIWSVLRAERRVAEMPMRLACADGRVRPGHLSVEFALDQGETVVFCLLHFLPDQVVVPDPEPDHALYRSLYLAASEGIYRSLPGGGFLDVNPALARIFGYDTPQQLLLELSRDASRVYVDPDQAARLHQRLRAGGRLERERAQIRRRDGSIIWISENARAIRDERGEVLFFEGSLVDITAQVEAEQALRQSQALYQVLVENSRDGVFLIQHGRVLFANEAMARILGYEPGEVTGMEYMRLVDEKDRAAQAGRRAEREAGSREPQVYEIHLRRKDGRRILCEVRADAVQYQDDVASTGTLRDVTEERQRQRAIAEAEQRYRELFEHSPAGLFRTGLDGQIMEVNRVLAGILGYDSVDQLKAEVADMMDLYAEPGERRLLVERALREGSFSHYETRVRTRGGRLKWVSASVLLIRDEHGQPAHFTGSVLDIDERHEMQLALQRSENKYRALVEHSQVGVFVMRGDHYTYANRAFAHLLGYGESELEGRDYREIMAPEAIPQSEQRDRQRQAGEPVPSDFGTCLLHRDGRRIYVRVSIGPMRLDGVEHLTGTVLDITRQREAEERLRFHATHDPLTGLPNRMLFNQKLAEAMLQSAQASDRRRRHYAVLFLDLDGFKWVNDSLGHGAGDRLLVEIARRLEDNLLRDVLIARYGGDEFTLLPDGDCGHDRAVEIARRVLKLFEQPFELGGQQVFSSASLGIVIGSREYESPDQVLRDADTAMYRAKAAGKSGFVIFDEAMHQEALSRLQLETDFRLAFERSEFRLHYQPIMELATGRLVGAEALVRWRHPLRGLLPPGDFLAVAEETGLIVEMDAWALREACRQLAAWRDAYPEFAGLSMNVNVDERQMVSAEIVEEVFSLLQRHRLPPASLRLEVTETAFRAGRGQAEQRLLSLKALGVGLVVDDFGTGYSSLESFAASPFDALKMDQLFIRDIETNPRHRAIVRTITGFAEDLGLALTAEGIETEGQLALLKSVGCQYGQGYLFARALPPDEFEQMLLAGSRIVG</sequence>
<dbReference type="SUPFAM" id="SSF141868">
    <property type="entry name" value="EAL domain-like"/>
    <property type="match status" value="1"/>
</dbReference>
<dbReference type="EMBL" id="SMDR01000001">
    <property type="protein sequence ID" value="TNJ34616.1"/>
    <property type="molecule type" value="Genomic_DNA"/>
</dbReference>
<accession>A0A5C4RTU2</accession>
<dbReference type="PANTHER" id="PTHR44757">
    <property type="entry name" value="DIGUANYLATE CYCLASE DGCP"/>
    <property type="match status" value="1"/>
</dbReference>
<evidence type="ECO:0000313" key="6">
    <source>
        <dbReference type="EMBL" id="TNJ34616.1"/>
    </source>
</evidence>
<feature type="domain" description="PAS" evidence="2">
    <location>
        <begin position="388"/>
        <end position="459"/>
    </location>
</feature>
<dbReference type="InterPro" id="IPR001633">
    <property type="entry name" value="EAL_dom"/>
</dbReference>
<dbReference type="SUPFAM" id="SSF55785">
    <property type="entry name" value="PYP-like sensor domain (PAS domain)"/>
    <property type="match status" value="5"/>
</dbReference>
<comment type="caution">
    <text evidence="6">The sequence shown here is derived from an EMBL/GenBank/DDBJ whole genome shotgun (WGS) entry which is preliminary data.</text>
</comment>
<dbReference type="CDD" id="cd01949">
    <property type="entry name" value="GGDEF"/>
    <property type="match status" value="1"/>
</dbReference>
<dbReference type="InterPro" id="IPR052155">
    <property type="entry name" value="Biofilm_reg_signaling"/>
</dbReference>
<dbReference type="Gene3D" id="3.20.20.450">
    <property type="entry name" value="EAL domain"/>
    <property type="match status" value="1"/>
</dbReference>
<dbReference type="InterPro" id="IPR000160">
    <property type="entry name" value="GGDEF_dom"/>
</dbReference>
<dbReference type="SMART" id="SM00086">
    <property type="entry name" value="PAC"/>
    <property type="match status" value="4"/>
</dbReference>
<dbReference type="CDD" id="cd01948">
    <property type="entry name" value="EAL"/>
    <property type="match status" value="1"/>
</dbReference>
<dbReference type="Pfam" id="PF00990">
    <property type="entry name" value="GGDEF"/>
    <property type="match status" value="1"/>
</dbReference>
<name>A0A5C4RTU2_9GAMM</name>
<dbReference type="NCBIfam" id="TIGR00229">
    <property type="entry name" value="sensory_box"/>
    <property type="match status" value="5"/>
</dbReference>
<evidence type="ECO:0000256" key="1">
    <source>
        <dbReference type="SAM" id="MobiDB-lite"/>
    </source>
</evidence>
<feature type="domain" description="PAC" evidence="3">
    <location>
        <begin position="462"/>
        <end position="514"/>
    </location>
</feature>
<feature type="domain" description="PAC" evidence="3">
    <location>
        <begin position="588"/>
        <end position="638"/>
    </location>
</feature>
<dbReference type="PROSITE" id="PS50883">
    <property type="entry name" value="EAL"/>
    <property type="match status" value="1"/>
</dbReference>
<dbReference type="Pfam" id="PF08447">
    <property type="entry name" value="PAS_3"/>
    <property type="match status" value="1"/>
</dbReference>
<dbReference type="AlphaFoldDB" id="A0A5C4RTU2"/>
<dbReference type="PROSITE" id="PS50112">
    <property type="entry name" value="PAS"/>
    <property type="match status" value="4"/>
</dbReference>
<evidence type="ECO:0000313" key="7">
    <source>
        <dbReference type="Proteomes" id="UP000305760"/>
    </source>
</evidence>
<dbReference type="GO" id="GO:0006355">
    <property type="term" value="P:regulation of DNA-templated transcription"/>
    <property type="evidence" value="ECO:0007669"/>
    <property type="project" value="InterPro"/>
</dbReference>
<dbReference type="InterPro" id="IPR035965">
    <property type="entry name" value="PAS-like_dom_sf"/>
</dbReference>
<dbReference type="Pfam" id="PF08448">
    <property type="entry name" value="PAS_4"/>
    <property type="match status" value="1"/>
</dbReference>
<dbReference type="Gene3D" id="3.30.450.20">
    <property type="entry name" value="PAS domain"/>
    <property type="match status" value="5"/>
</dbReference>
<dbReference type="NCBIfam" id="TIGR00254">
    <property type="entry name" value="GGDEF"/>
    <property type="match status" value="1"/>
</dbReference>
<feature type="domain" description="EAL" evidence="4">
    <location>
        <begin position="816"/>
        <end position="1072"/>
    </location>
</feature>
<organism evidence="6 7">
    <name type="scientific">Arenimonas terrae</name>
    <dbReference type="NCBI Taxonomy" id="2546226"/>
    <lineage>
        <taxon>Bacteria</taxon>
        <taxon>Pseudomonadati</taxon>
        <taxon>Pseudomonadota</taxon>
        <taxon>Gammaproteobacteria</taxon>
        <taxon>Lysobacterales</taxon>
        <taxon>Lysobacteraceae</taxon>
        <taxon>Arenimonas</taxon>
    </lineage>
</organism>
<evidence type="ECO:0000259" key="3">
    <source>
        <dbReference type="PROSITE" id="PS50113"/>
    </source>
</evidence>
<protein>
    <submittedName>
        <fullName evidence="6">PAS domain S-box protein</fullName>
    </submittedName>
</protein>
<feature type="domain" description="PAS" evidence="2">
    <location>
        <begin position="285"/>
        <end position="319"/>
    </location>
</feature>
<dbReference type="Gene3D" id="3.30.70.270">
    <property type="match status" value="1"/>
</dbReference>
<dbReference type="InterPro" id="IPR013655">
    <property type="entry name" value="PAS_fold_3"/>
</dbReference>
<feature type="domain" description="PAS" evidence="2">
    <location>
        <begin position="515"/>
        <end position="568"/>
    </location>
</feature>
<feature type="domain" description="PAC" evidence="3">
    <location>
        <begin position="337"/>
        <end position="387"/>
    </location>
</feature>
<dbReference type="Proteomes" id="UP000305760">
    <property type="component" value="Unassembled WGS sequence"/>
</dbReference>
<dbReference type="InterPro" id="IPR000014">
    <property type="entry name" value="PAS"/>
</dbReference>
<evidence type="ECO:0000259" key="4">
    <source>
        <dbReference type="PROSITE" id="PS50883"/>
    </source>
</evidence>
<dbReference type="Pfam" id="PF00563">
    <property type="entry name" value="EAL"/>
    <property type="match status" value="1"/>
</dbReference>
<dbReference type="InterPro" id="IPR029787">
    <property type="entry name" value="Nucleotide_cyclase"/>
</dbReference>
<dbReference type="PROSITE" id="PS50113">
    <property type="entry name" value="PAC"/>
    <property type="match status" value="4"/>
</dbReference>